<evidence type="ECO:0000256" key="1">
    <source>
        <dbReference type="SAM" id="MobiDB-lite"/>
    </source>
</evidence>
<comment type="caution">
    <text evidence="2">The sequence shown here is derived from an EMBL/GenBank/DDBJ whole genome shotgun (WGS) entry which is preliminary data.</text>
</comment>
<sequence length="512" mass="56544">MATSKFTWGNKAKVVAGACLSIALRESHKPESLGDIGLLVHQSHTNMKRVLASILSVLGITLVPSEPQQHLSVLQSHLISMLESSQLQHQLPPTLISELKPLSVRAAEETARSLTDSLARGSATLPFAAAPTACAVLILALEAEARATFTNLSELATFFAARCHVGKGVVMRCYKSVQDELVKWSEELNWLDAYQRSNRGRAKVAKRLLVARALKDLIAWKDDIRRQQLRASDCFTAGAELDEKDDESCLFAAPKDTADDKLTSEGPAKKRRKLNHAVGDAAHFLADPLAGPIPRNPTNIHSIPDDSHAVQAQKSYNGRLNIPDAIHRIPLTQYLLASSAPVRSVKSLPSRLQLLSVARGGSGPHEIRDEELLTDSEWESIQRSSFEMEEMLERWRRDGTLDSMEKAQHQHEYGKKPHRSRKKEQGQGTKNPKPRPKTKRINFDALKQFMDDGENPEMTEFLGIESMGQEDYSEDEESEGGDEDDEDSAIDGSSCEPGGGGDVIDDWHPMSP</sequence>
<protein>
    <submittedName>
        <fullName evidence="2">Uncharacterized protein</fullName>
    </submittedName>
</protein>
<feature type="compositionally biased region" description="Basic and acidic residues" evidence="1">
    <location>
        <begin position="403"/>
        <end position="415"/>
    </location>
</feature>
<accession>A0ABR3FXY0</accession>
<proteinExistence type="predicted"/>
<name>A0ABR3FXY0_9AGAR</name>
<feature type="region of interest" description="Disordered" evidence="1">
    <location>
        <begin position="403"/>
        <end position="512"/>
    </location>
</feature>
<organism evidence="2 3">
    <name type="scientific">Marasmius crinis-equi</name>
    <dbReference type="NCBI Taxonomy" id="585013"/>
    <lineage>
        <taxon>Eukaryota</taxon>
        <taxon>Fungi</taxon>
        <taxon>Dikarya</taxon>
        <taxon>Basidiomycota</taxon>
        <taxon>Agaricomycotina</taxon>
        <taxon>Agaricomycetes</taxon>
        <taxon>Agaricomycetidae</taxon>
        <taxon>Agaricales</taxon>
        <taxon>Marasmiineae</taxon>
        <taxon>Marasmiaceae</taxon>
        <taxon>Marasmius</taxon>
    </lineage>
</organism>
<dbReference type="Proteomes" id="UP001465976">
    <property type="component" value="Unassembled WGS sequence"/>
</dbReference>
<gene>
    <name evidence="2" type="ORF">V5O48_001766</name>
</gene>
<keyword evidence="3" id="KW-1185">Reference proteome</keyword>
<evidence type="ECO:0000313" key="3">
    <source>
        <dbReference type="Proteomes" id="UP001465976"/>
    </source>
</evidence>
<reference evidence="2 3" key="1">
    <citation type="submission" date="2024-02" db="EMBL/GenBank/DDBJ databases">
        <title>A draft genome for the cacao thread blight pathogen Marasmius crinis-equi.</title>
        <authorList>
            <person name="Cohen S.P."/>
            <person name="Baruah I.K."/>
            <person name="Amoako-Attah I."/>
            <person name="Bukari Y."/>
            <person name="Meinhardt L.W."/>
            <person name="Bailey B.A."/>
        </authorList>
    </citation>
    <scope>NUCLEOTIDE SEQUENCE [LARGE SCALE GENOMIC DNA]</scope>
    <source>
        <strain evidence="2 3">GH-76</strain>
    </source>
</reference>
<feature type="compositionally biased region" description="Acidic residues" evidence="1">
    <location>
        <begin position="471"/>
        <end position="489"/>
    </location>
</feature>
<dbReference type="EMBL" id="JBAHYK010000035">
    <property type="protein sequence ID" value="KAL0580261.1"/>
    <property type="molecule type" value="Genomic_DNA"/>
</dbReference>
<evidence type="ECO:0000313" key="2">
    <source>
        <dbReference type="EMBL" id="KAL0580261.1"/>
    </source>
</evidence>